<dbReference type="Gene3D" id="3.40.50.1820">
    <property type="entry name" value="alpha/beta hydrolase"/>
    <property type="match status" value="2"/>
</dbReference>
<evidence type="ECO:0000256" key="1">
    <source>
        <dbReference type="SAM" id="MobiDB-lite"/>
    </source>
</evidence>
<dbReference type="GO" id="GO:0004806">
    <property type="term" value="F:triacylglycerol lipase activity"/>
    <property type="evidence" value="ECO:0007669"/>
    <property type="project" value="InterPro"/>
</dbReference>
<dbReference type="PANTHER" id="PTHR34853">
    <property type="match status" value="1"/>
</dbReference>
<feature type="chain" id="PRO_5036494751" evidence="2">
    <location>
        <begin position="19"/>
        <end position="459"/>
    </location>
</feature>
<evidence type="ECO:0000256" key="2">
    <source>
        <dbReference type="SAM" id="SignalP"/>
    </source>
</evidence>
<dbReference type="SUPFAM" id="SSF53474">
    <property type="entry name" value="alpha/beta-Hydrolases"/>
    <property type="match status" value="1"/>
</dbReference>
<dbReference type="InterPro" id="IPR029058">
    <property type="entry name" value="AB_hydrolase_fold"/>
</dbReference>
<dbReference type="Proteomes" id="UP000887320">
    <property type="component" value="Unassembled WGS sequence"/>
</dbReference>
<organism evidence="3 4">
    <name type="scientific">Acinetobacter guillouiae</name>
    <name type="common">Acinetobacter genomosp. 11</name>
    <dbReference type="NCBI Taxonomy" id="106649"/>
    <lineage>
        <taxon>Bacteria</taxon>
        <taxon>Pseudomonadati</taxon>
        <taxon>Pseudomonadota</taxon>
        <taxon>Gammaproteobacteria</taxon>
        <taxon>Moraxellales</taxon>
        <taxon>Moraxellaceae</taxon>
        <taxon>Acinetobacter</taxon>
    </lineage>
</organism>
<dbReference type="InterPro" id="IPR005152">
    <property type="entry name" value="Lipase_secreted"/>
</dbReference>
<proteinExistence type="predicted"/>
<dbReference type="AlphaFoldDB" id="A0A8X8KG52"/>
<evidence type="ECO:0000313" key="3">
    <source>
        <dbReference type="EMBL" id="MCF0263712.1"/>
    </source>
</evidence>
<dbReference type="PROSITE" id="PS51257">
    <property type="entry name" value="PROKAR_LIPOPROTEIN"/>
    <property type="match status" value="1"/>
</dbReference>
<dbReference type="PANTHER" id="PTHR34853:SF1">
    <property type="entry name" value="LIPASE 5"/>
    <property type="match status" value="1"/>
</dbReference>
<feature type="signal peptide" evidence="2">
    <location>
        <begin position="1"/>
        <end position="18"/>
    </location>
</feature>
<comment type="caution">
    <text evidence="3">The sequence shown here is derived from an EMBL/GenBank/DDBJ whole genome shotgun (WGS) entry which is preliminary data.</text>
</comment>
<name>A0A8X8KG52_ACIGI</name>
<dbReference type="PIRSF" id="PIRSF029171">
    <property type="entry name" value="Esterase_LipA"/>
    <property type="match status" value="1"/>
</dbReference>
<feature type="compositionally biased region" description="Basic and acidic residues" evidence="1">
    <location>
        <begin position="34"/>
        <end position="74"/>
    </location>
</feature>
<gene>
    <name evidence="3" type="ORF">KW868_04430</name>
</gene>
<dbReference type="RefSeq" id="WP_234622803.1">
    <property type="nucleotide sequence ID" value="NZ_JAHWXT010000001.1"/>
</dbReference>
<feature type="compositionally biased region" description="Low complexity" evidence="1">
    <location>
        <begin position="23"/>
        <end position="33"/>
    </location>
</feature>
<protein>
    <submittedName>
        <fullName evidence="3">Lysophospholipase</fullName>
    </submittedName>
</protein>
<sequence length="459" mass="49336">MKLNLISIMLVGSGLLLSACGGNGNSNNSSTGSNDEKPIVEKPGDVIPPDEKPGDEKPGDEKPGDEKPPEDKPNVDVNNIQDPVVGTPSAYQSAAENPPNAADSVVMTYKMKGIKGTETQATALVFTPKTAPPAGGWPIVAWGHGTTGVIDQCAPSRMKLITTTILGVDRSTHDMIDSFVKEGYVVVAPDYEGLGEPGGQEMHPFLHLKSAAYSITDAVVATKSWLGNKVSNKWAVAGVSQGGHAALGAAEYAARANMDYKGAVALAPANNLEMLENITETDLANKTRAEQMMGYPALDALTSFMGAGMKSLYPNEPVYTNIFNDPYHTPAARAEERCLAGVIAAFTDRTNRTEGLFGRLVNFSRRKKAEYKDNPIVRQFLDKDSQPLQTQVKTPIIIYQGGADTIVYPQATDALVEKARALNTKIEYRTDPTWRHVNIQATHVQNGNLLKDIKALLAD</sequence>
<dbReference type="EMBL" id="JAHWXT010000001">
    <property type="protein sequence ID" value="MCF0263712.1"/>
    <property type="molecule type" value="Genomic_DNA"/>
</dbReference>
<accession>A0A8X8KG52</accession>
<evidence type="ECO:0000313" key="4">
    <source>
        <dbReference type="Proteomes" id="UP000887320"/>
    </source>
</evidence>
<dbReference type="GO" id="GO:0016042">
    <property type="term" value="P:lipid catabolic process"/>
    <property type="evidence" value="ECO:0007669"/>
    <property type="project" value="InterPro"/>
</dbReference>
<reference evidence="3" key="1">
    <citation type="submission" date="2021-07" db="EMBL/GenBank/DDBJ databases">
        <authorList>
            <person name="Fernandez M."/>
            <person name="Pereira P."/>
            <person name="Torres Tejerizo G.A."/>
            <person name="Gonzalez P."/>
            <person name="Agostini E."/>
        </authorList>
    </citation>
    <scope>NUCLEOTIDE SEQUENCE</scope>
    <source>
        <strain evidence="3">SFC 500-1A</strain>
    </source>
</reference>
<feature type="region of interest" description="Disordered" evidence="1">
    <location>
        <begin position="23"/>
        <end position="99"/>
    </location>
</feature>
<dbReference type="Pfam" id="PF03583">
    <property type="entry name" value="LIP"/>
    <property type="match status" value="1"/>
</dbReference>
<keyword evidence="2" id="KW-0732">Signal</keyword>